<organism evidence="3 4">
    <name type="scientific">Cloeon dipterum</name>
    <dbReference type="NCBI Taxonomy" id="197152"/>
    <lineage>
        <taxon>Eukaryota</taxon>
        <taxon>Metazoa</taxon>
        <taxon>Ecdysozoa</taxon>
        <taxon>Arthropoda</taxon>
        <taxon>Hexapoda</taxon>
        <taxon>Insecta</taxon>
        <taxon>Pterygota</taxon>
        <taxon>Palaeoptera</taxon>
        <taxon>Ephemeroptera</taxon>
        <taxon>Pisciforma</taxon>
        <taxon>Baetidae</taxon>
        <taxon>Cloeon</taxon>
    </lineage>
</organism>
<keyword evidence="4" id="KW-1185">Reference proteome</keyword>
<dbReference type="PANTHER" id="PTHR23279:SF4">
    <property type="entry name" value="DEFECTIVE PROBOSCIS EXTENSION RESPONSE 2, ISOFORM F-RELATED"/>
    <property type="match status" value="1"/>
</dbReference>
<dbReference type="Pfam" id="PF07686">
    <property type="entry name" value="V-set"/>
    <property type="match status" value="1"/>
</dbReference>
<dbReference type="EMBL" id="CADEPI010000004">
    <property type="protein sequence ID" value="CAB3360964.1"/>
    <property type="molecule type" value="Genomic_DNA"/>
</dbReference>
<keyword evidence="1" id="KW-0472">Membrane</keyword>
<dbReference type="AlphaFoldDB" id="A0A8S1BQ39"/>
<feature type="domain" description="Ig-like" evidence="2">
    <location>
        <begin position="49"/>
        <end position="136"/>
    </location>
</feature>
<dbReference type="Proteomes" id="UP000494165">
    <property type="component" value="Unassembled WGS sequence"/>
</dbReference>
<evidence type="ECO:0000313" key="3">
    <source>
        <dbReference type="EMBL" id="CAB3360964.1"/>
    </source>
</evidence>
<dbReference type="OrthoDB" id="190835at2759"/>
<dbReference type="Gene3D" id="2.60.40.10">
    <property type="entry name" value="Immunoglobulins"/>
    <property type="match status" value="2"/>
</dbReference>
<sequence>MNACVRTRTHLLKVQTRPAPRLAQHQQQQVSGGEFTVEELNHGNDSSYPFFDFNVPRNVTTAVGQTAFLHCRVEQLGDKAVSWIRKRDLHILTAAIYTYTSDARFQVVRPERSENWTLQIKFPQLRDAGIYECQVNTEPKLSLAFRLNVIEAKARILGPADLYVKTGSTISLSCVISQGPHDLGTVFWYHGPTIVDYDSPRGGVKIETEWTDALTSRLRITNARITDSGNYTCIPTIAAPASVMVHVINGEHPAAMQHGNKNHSNGLLNNLSLLFVHSFTVFLIKWLR</sequence>
<dbReference type="SUPFAM" id="SSF48726">
    <property type="entry name" value="Immunoglobulin"/>
    <property type="match status" value="2"/>
</dbReference>
<gene>
    <name evidence="3" type="ORF">CLODIP_2_CD03327</name>
</gene>
<dbReference type="SMART" id="SM00409">
    <property type="entry name" value="IG"/>
    <property type="match status" value="2"/>
</dbReference>
<dbReference type="InterPro" id="IPR003598">
    <property type="entry name" value="Ig_sub2"/>
</dbReference>
<accession>A0A8S1BQ39</accession>
<keyword evidence="1" id="KW-0812">Transmembrane</keyword>
<keyword evidence="1" id="KW-1133">Transmembrane helix</keyword>
<dbReference type="FunFam" id="2.60.40.10:FF:000129">
    <property type="entry name" value="CLUMA_CG018772, isoform A"/>
    <property type="match status" value="1"/>
</dbReference>
<dbReference type="CDD" id="cd00099">
    <property type="entry name" value="IgV"/>
    <property type="match status" value="1"/>
</dbReference>
<dbReference type="InterPro" id="IPR003599">
    <property type="entry name" value="Ig_sub"/>
</dbReference>
<reference evidence="3 4" key="1">
    <citation type="submission" date="2020-04" db="EMBL/GenBank/DDBJ databases">
        <authorList>
            <person name="Alioto T."/>
            <person name="Alioto T."/>
            <person name="Gomez Garrido J."/>
        </authorList>
    </citation>
    <scope>NUCLEOTIDE SEQUENCE [LARGE SCALE GENOMIC DNA]</scope>
</reference>
<dbReference type="InterPro" id="IPR007110">
    <property type="entry name" value="Ig-like_dom"/>
</dbReference>
<evidence type="ECO:0000256" key="1">
    <source>
        <dbReference type="SAM" id="Phobius"/>
    </source>
</evidence>
<feature type="domain" description="Ig-like" evidence="2">
    <location>
        <begin position="139"/>
        <end position="233"/>
    </location>
</feature>
<protein>
    <recommendedName>
        <fullName evidence="2">Ig-like domain-containing protein</fullName>
    </recommendedName>
</protein>
<comment type="caution">
    <text evidence="3">The sequence shown here is derived from an EMBL/GenBank/DDBJ whole genome shotgun (WGS) entry which is preliminary data.</text>
</comment>
<dbReference type="PANTHER" id="PTHR23279">
    <property type="entry name" value="DEFECTIVE PROBOSCIS EXTENSION RESPONSE DPR -RELATED"/>
    <property type="match status" value="1"/>
</dbReference>
<dbReference type="InterPro" id="IPR013783">
    <property type="entry name" value="Ig-like_fold"/>
</dbReference>
<dbReference type="InterPro" id="IPR013106">
    <property type="entry name" value="Ig_V-set"/>
</dbReference>
<name>A0A8S1BQ39_9INSE</name>
<dbReference type="InterPro" id="IPR037448">
    <property type="entry name" value="Zig-8"/>
</dbReference>
<feature type="transmembrane region" description="Helical" evidence="1">
    <location>
        <begin position="267"/>
        <end position="287"/>
    </location>
</feature>
<dbReference type="SMART" id="SM00408">
    <property type="entry name" value="IGc2"/>
    <property type="match status" value="2"/>
</dbReference>
<dbReference type="InterPro" id="IPR036179">
    <property type="entry name" value="Ig-like_dom_sf"/>
</dbReference>
<dbReference type="GO" id="GO:0032589">
    <property type="term" value="C:neuron projection membrane"/>
    <property type="evidence" value="ECO:0007669"/>
    <property type="project" value="TreeGrafter"/>
</dbReference>
<proteinExistence type="predicted"/>
<dbReference type="GO" id="GO:0050808">
    <property type="term" value="P:synapse organization"/>
    <property type="evidence" value="ECO:0007669"/>
    <property type="project" value="TreeGrafter"/>
</dbReference>
<evidence type="ECO:0000313" key="4">
    <source>
        <dbReference type="Proteomes" id="UP000494165"/>
    </source>
</evidence>
<dbReference type="PROSITE" id="PS50835">
    <property type="entry name" value="IG_LIKE"/>
    <property type="match status" value="2"/>
</dbReference>
<dbReference type="FunFam" id="2.60.40.10:FF:001633">
    <property type="entry name" value="Uncharacterized protein, isoform A"/>
    <property type="match status" value="1"/>
</dbReference>
<evidence type="ECO:0000259" key="2">
    <source>
        <dbReference type="PROSITE" id="PS50835"/>
    </source>
</evidence>
<dbReference type="Pfam" id="PF13927">
    <property type="entry name" value="Ig_3"/>
    <property type="match status" value="1"/>
</dbReference>